<comment type="caution">
    <text evidence="1">The sequence shown here is derived from an EMBL/GenBank/DDBJ whole genome shotgun (WGS) entry which is preliminary data.</text>
</comment>
<organism evidence="1 2">
    <name type="scientific">Sarcina ventriculi</name>
    <name type="common">Clostridium ventriculi</name>
    <dbReference type="NCBI Taxonomy" id="1267"/>
    <lineage>
        <taxon>Bacteria</taxon>
        <taxon>Bacillati</taxon>
        <taxon>Bacillota</taxon>
        <taxon>Clostridia</taxon>
        <taxon>Eubacteriales</taxon>
        <taxon>Clostridiaceae</taxon>
        <taxon>Sarcina</taxon>
    </lineage>
</organism>
<sequence length="291" mass="34279">MKKINKKSMGLDFNKMFSLRNNLDDNNIQNNLDDKNKIAIEIMDDVLKQDMRAGSDEFSILNYIEETNSVMRWMLNSALYAKDMGNEYCEVIDIVAIFLIKVYRDYEMLPVVAELIFQRNKNDLYAHELIWAFFQSYDVDSLKFICDRLSSNDKKSKELACALLSFIPNINEYANNNKSFYAKKWIDNNKDYIFFTDDSKHARSKPVYCKLNLDGKYLGEIVNKKTGKIISDLENDDKKRLKEFKKLDEDEKIILSSYSFKLKKLNLDKWLKWINYSMNDQIAIAKRGILI</sequence>
<protein>
    <submittedName>
        <fullName evidence="1">Uncharacterized protein</fullName>
    </submittedName>
</protein>
<dbReference type="RefSeq" id="WP_055259410.1">
    <property type="nucleotide sequence ID" value="NZ_CABIXL010000005.1"/>
</dbReference>
<reference evidence="1 2" key="1">
    <citation type="submission" date="2015-09" db="EMBL/GenBank/DDBJ databases">
        <authorList>
            <consortium name="Pathogen Informatics"/>
        </authorList>
    </citation>
    <scope>NUCLEOTIDE SEQUENCE [LARGE SCALE GENOMIC DNA]</scope>
    <source>
        <strain evidence="1 2">2789STDY5834858</strain>
    </source>
</reference>
<dbReference type="EMBL" id="CYZR01000005">
    <property type="protein sequence ID" value="CUO01220.1"/>
    <property type="molecule type" value="Genomic_DNA"/>
</dbReference>
<dbReference type="Proteomes" id="UP000095488">
    <property type="component" value="Unassembled WGS sequence"/>
</dbReference>
<gene>
    <name evidence="1" type="ORF">ERS852473_01662</name>
</gene>
<evidence type="ECO:0000313" key="2">
    <source>
        <dbReference type="Proteomes" id="UP000095488"/>
    </source>
</evidence>
<accession>A0ABM9UR05</accession>
<evidence type="ECO:0000313" key="1">
    <source>
        <dbReference type="EMBL" id="CUO01220.1"/>
    </source>
</evidence>
<keyword evidence="2" id="KW-1185">Reference proteome</keyword>
<name>A0ABM9UR05_SARVE</name>
<proteinExistence type="predicted"/>